<name>A0AAU7DCP6_9BACT</name>
<evidence type="ECO:0000256" key="2">
    <source>
        <dbReference type="SAM" id="Phobius"/>
    </source>
</evidence>
<gene>
    <name evidence="3" type="ORF">P8935_14695</name>
</gene>
<keyword evidence="2" id="KW-1133">Transmembrane helix</keyword>
<dbReference type="AlphaFoldDB" id="A0AAU7DCP6"/>
<reference evidence="3" key="1">
    <citation type="submission" date="2023-03" db="EMBL/GenBank/DDBJ databases">
        <title>Edaphobacter sp.</title>
        <authorList>
            <person name="Huber K.J."/>
            <person name="Papendorf J."/>
            <person name="Pilke C."/>
            <person name="Bunk B."/>
            <person name="Sproeer C."/>
            <person name="Pester M."/>
        </authorList>
    </citation>
    <scope>NUCLEOTIDE SEQUENCE</scope>
    <source>
        <strain evidence="3">DSM 110680</strain>
    </source>
</reference>
<feature type="region of interest" description="Disordered" evidence="1">
    <location>
        <begin position="217"/>
        <end position="248"/>
    </location>
</feature>
<feature type="compositionally biased region" description="Polar residues" evidence="1">
    <location>
        <begin position="218"/>
        <end position="230"/>
    </location>
</feature>
<keyword evidence="2" id="KW-0812">Transmembrane</keyword>
<sequence>MTARWQRFARSFPRWTTAMLAGFITLQCLLWWEWWARELSPLERYYLPAYFRSTDGVKHVGAKSRIEPIFKTAPGKKRELILTPDVVAGGNGNLPLQLSRSALEQSWKGIEKGTPITDESAAVEDFLREDFYRGRGFWEVAAEPLLDGCVFLLASLAAAFLFMREELTAEWKGLCEVRSKTEFASDHRWSSSANRPAINSRIGLRWNPWKWIGRLRPRSSNPTQDSNRNVEANRRPMSSRIGIEQSSLRTLLPQDDADMLQEMDSSPHRTPRTSSMSPPKKVPKRRTIFPGRGGLRASDQKPKPWDESQWID</sequence>
<feature type="transmembrane region" description="Helical" evidence="2">
    <location>
        <begin position="12"/>
        <end position="32"/>
    </location>
</feature>
<protein>
    <submittedName>
        <fullName evidence="3">Uncharacterized protein</fullName>
    </submittedName>
</protein>
<dbReference type="EMBL" id="CP121196">
    <property type="protein sequence ID" value="XBH15817.1"/>
    <property type="molecule type" value="Genomic_DNA"/>
</dbReference>
<evidence type="ECO:0000313" key="3">
    <source>
        <dbReference type="EMBL" id="XBH15817.1"/>
    </source>
</evidence>
<keyword evidence="2" id="KW-0472">Membrane</keyword>
<feature type="region of interest" description="Disordered" evidence="1">
    <location>
        <begin position="261"/>
        <end position="312"/>
    </location>
</feature>
<organism evidence="3">
    <name type="scientific">Telmatobacter sp. DSM 110680</name>
    <dbReference type="NCBI Taxonomy" id="3036704"/>
    <lineage>
        <taxon>Bacteria</taxon>
        <taxon>Pseudomonadati</taxon>
        <taxon>Acidobacteriota</taxon>
        <taxon>Terriglobia</taxon>
        <taxon>Terriglobales</taxon>
        <taxon>Acidobacteriaceae</taxon>
        <taxon>Telmatobacter</taxon>
    </lineage>
</organism>
<evidence type="ECO:0000256" key="1">
    <source>
        <dbReference type="SAM" id="MobiDB-lite"/>
    </source>
</evidence>
<accession>A0AAU7DCP6</accession>
<dbReference type="RefSeq" id="WP_348261049.1">
    <property type="nucleotide sequence ID" value="NZ_CP121196.1"/>
</dbReference>
<proteinExistence type="predicted"/>